<dbReference type="InterPro" id="IPR024524">
    <property type="entry name" value="DUF3800"/>
</dbReference>
<organism evidence="1 2">
    <name type="scientific">Acetobacter tropicalis</name>
    <dbReference type="NCBI Taxonomy" id="104102"/>
    <lineage>
        <taxon>Bacteria</taxon>
        <taxon>Pseudomonadati</taxon>
        <taxon>Pseudomonadota</taxon>
        <taxon>Alphaproteobacteria</taxon>
        <taxon>Acetobacterales</taxon>
        <taxon>Acetobacteraceae</taxon>
        <taxon>Acetobacter</taxon>
    </lineage>
</organism>
<evidence type="ECO:0008006" key="3">
    <source>
        <dbReference type="Google" id="ProtNLM"/>
    </source>
</evidence>
<evidence type="ECO:0000313" key="1">
    <source>
        <dbReference type="EMBL" id="OUI80277.1"/>
    </source>
</evidence>
<accession>A0A251ZZV0</accession>
<dbReference type="RefSeq" id="WP_086642127.1">
    <property type="nucleotide sequence ID" value="NZ_JOMM01000078.1"/>
</dbReference>
<gene>
    <name evidence="1" type="ORF">HC62_17925</name>
</gene>
<dbReference type="AlphaFoldDB" id="A0A251ZZV0"/>
<reference evidence="1 2" key="1">
    <citation type="submission" date="2014-06" db="EMBL/GenBank/DDBJ databases">
        <authorList>
            <person name="Ju J."/>
            <person name="Zhang J."/>
        </authorList>
    </citation>
    <scope>NUCLEOTIDE SEQUENCE [LARGE SCALE GENOMIC DNA]</scope>
    <source>
        <strain evidence="1">DmW_042</strain>
    </source>
</reference>
<comment type="caution">
    <text evidence="1">The sequence shown here is derived from an EMBL/GenBank/DDBJ whole genome shotgun (WGS) entry which is preliminary data.</text>
</comment>
<dbReference type="EMBL" id="JOMM01000078">
    <property type="protein sequence ID" value="OUI80277.1"/>
    <property type="molecule type" value="Genomic_DNA"/>
</dbReference>
<dbReference type="Proteomes" id="UP000194565">
    <property type="component" value="Unassembled WGS sequence"/>
</dbReference>
<sequence>MVQTVAQSDCCTSRPATYYIDESGNTGDLTTAKIETYGKEQRMFTLAAVGCDLDQPFKDRFEALKAAHRIQSAEVKSRQGYERPQFVSDLLDLLDERGSPIFIEAVDKHYFVIANIIDRIVVPYVGACDVQPSALWMKGVMADHMAIHGPPELAQAFISCCQSRDYVEVRDFYKQIIRWAQSCRLPTEGVADAFVRFTRDSLKDFRKLPKARAVERALPISDTSPKGKLLWVLPNLTSFTHIYARINRFLAKQVSGVTLFHDEQLQFGDILRQNKMVMEAFTKEDVIPAFKTANFEFSASAKLEFMRSHDCIGIQIADVLAGFVARYIQDAVWGRMAMDPGRMSIFSRLVTAGVRERGTGVNIVAPESLVRFLGIAPRANYSS</sequence>
<name>A0A251ZZV0_9PROT</name>
<dbReference type="Pfam" id="PF12686">
    <property type="entry name" value="DUF3800"/>
    <property type="match status" value="1"/>
</dbReference>
<evidence type="ECO:0000313" key="2">
    <source>
        <dbReference type="Proteomes" id="UP000194565"/>
    </source>
</evidence>
<protein>
    <recommendedName>
        <fullName evidence="3">DUF3800 domain-containing protein</fullName>
    </recommendedName>
</protein>
<proteinExistence type="predicted"/>